<gene>
    <name evidence="15" type="ORF">SAMN05444406_1043</name>
</gene>
<feature type="domain" description="Ribosomal RNA small subunit methyltransferase E PUA-like" evidence="14">
    <location>
        <begin position="18"/>
        <end position="65"/>
    </location>
</feature>
<comment type="function">
    <text evidence="10 12">Specifically methylates the N3 position of the uracil ring of uridine 1498 (m3U1498) in 16S rRNA. Acts on the fully assembled 30S ribosomal subunit.</text>
</comment>
<sequence length="251" mass="28412">MHRFFIDREQIRRDTVMIEGEDAEHIHRVLRLRRGDTIELCDGQGNDYEAVIKSVGKNGVEVHIEKSFPSQGEPRVKVVLYQAIPKSAKMDLIIQKCVELGVHKIVPVVTARTIVKLSATEDEIKKASRWQRIAREAAKQSRRGIIPEVSLPVPFSRAIHQSPEMLRIFPWENERKAGLKGLFEATNSWEDGIAVMVGPEGGWEEQEVEAAREMGWNTVSLGPRILRTETVGVAILSAIMFYTGEMQWTAE</sequence>
<evidence type="ECO:0000259" key="13">
    <source>
        <dbReference type="Pfam" id="PF04452"/>
    </source>
</evidence>
<dbReference type="InterPro" id="IPR029026">
    <property type="entry name" value="tRNA_m1G_MTases_N"/>
</dbReference>
<dbReference type="NCBIfam" id="TIGR00046">
    <property type="entry name" value="RsmE family RNA methyltransferase"/>
    <property type="match status" value="1"/>
</dbReference>
<evidence type="ECO:0000256" key="6">
    <source>
        <dbReference type="ARBA" id="ARBA00022552"/>
    </source>
</evidence>
<dbReference type="SUPFAM" id="SSF75217">
    <property type="entry name" value="alpha/beta knot"/>
    <property type="match status" value="1"/>
</dbReference>
<dbReference type="OrthoDB" id="9815641at2"/>
<comment type="catalytic activity">
    <reaction evidence="11 12">
        <text>uridine(1498) in 16S rRNA + S-adenosyl-L-methionine = N(3)-methyluridine(1498) in 16S rRNA + S-adenosyl-L-homocysteine + H(+)</text>
        <dbReference type="Rhea" id="RHEA:42920"/>
        <dbReference type="Rhea" id="RHEA-COMP:10283"/>
        <dbReference type="Rhea" id="RHEA-COMP:10284"/>
        <dbReference type="ChEBI" id="CHEBI:15378"/>
        <dbReference type="ChEBI" id="CHEBI:57856"/>
        <dbReference type="ChEBI" id="CHEBI:59789"/>
        <dbReference type="ChEBI" id="CHEBI:65315"/>
        <dbReference type="ChEBI" id="CHEBI:74502"/>
        <dbReference type="EC" id="2.1.1.193"/>
    </reaction>
</comment>
<keyword evidence="6 12" id="KW-0698">rRNA processing</keyword>
<protein>
    <recommendedName>
        <fullName evidence="4 12">Ribosomal RNA small subunit methyltransferase E</fullName>
        <ecNumber evidence="3 12">2.1.1.193</ecNumber>
    </recommendedName>
</protein>
<dbReference type="Pfam" id="PF20260">
    <property type="entry name" value="PUA_4"/>
    <property type="match status" value="1"/>
</dbReference>
<dbReference type="GO" id="GO:0005737">
    <property type="term" value="C:cytoplasm"/>
    <property type="evidence" value="ECO:0007669"/>
    <property type="project" value="UniProtKB-SubCell"/>
</dbReference>
<dbReference type="Pfam" id="PF04452">
    <property type="entry name" value="Methyltrans_RNA"/>
    <property type="match status" value="1"/>
</dbReference>
<evidence type="ECO:0000259" key="14">
    <source>
        <dbReference type="Pfam" id="PF20260"/>
    </source>
</evidence>
<dbReference type="PANTHER" id="PTHR30027">
    <property type="entry name" value="RIBOSOMAL RNA SMALL SUBUNIT METHYLTRANSFERASE E"/>
    <property type="match status" value="1"/>
</dbReference>
<dbReference type="InterPro" id="IPR046887">
    <property type="entry name" value="RsmE_PUA-like"/>
</dbReference>
<dbReference type="InterPro" id="IPR029028">
    <property type="entry name" value="Alpha/beta_knot_MTases"/>
</dbReference>
<comment type="subcellular location">
    <subcellularLocation>
        <location evidence="1 12">Cytoplasm</location>
    </subcellularLocation>
</comment>
<dbReference type="EC" id="2.1.1.193" evidence="3 12"/>
<dbReference type="SUPFAM" id="SSF88697">
    <property type="entry name" value="PUA domain-like"/>
    <property type="match status" value="1"/>
</dbReference>
<evidence type="ECO:0000256" key="4">
    <source>
        <dbReference type="ARBA" id="ARBA00013673"/>
    </source>
</evidence>
<keyword evidence="7 12" id="KW-0489">Methyltransferase</keyword>
<keyword evidence="8 12" id="KW-0808">Transferase</keyword>
<dbReference type="Gene3D" id="3.40.1280.10">
    <property type="match status" value="1"/>
</dbReference>
<evidence type="ECO:0000313" key="16">
    <source>
        <dbReference type="Proteomes" id="UP000198577"/>
    </source>
</evidence>
<reference evidence="15 16" key="1">
    <citation type="submission" date="2016-10" db="EMBL/GenBank/DDBJ databases">
        <authorList>
            <person name="de Groot N.N."/>
        </authorList>
    </citation>
    <scope>NUCLEOTIDE SEQUENCE [LARGE SCALE GENOMIC DNA]</scope>
    <source>
        <strain evidence="15 16">DSM 20678</strain>
    </source>
</reference>
<dbReference type="InterPro" id="IPR006700">
    <property type="entry name" value="RsmE"/>
</dbReference>
<evidence type="ECO:0000256" key="1">
    <source>
        <dbReference type="ARBA" id="ARBA00004496"/>
    </source>
</evidence>
<evidence type="ECO:0000256" key="9">
    <source>
        <dbReference type="ARBA" id="ARBA00022691"/>
    </source>
</evidence>
<evidence type="ECO:0000256" key="3">
    <source>
        <dbReference type="ARBA" id="ARBA00012328"/>
    </source>
</evidence>
<dbReference type="CDD" id="cd18084">
    <property type="entry name" value="RsmE-like"/>
    <property type="match status" value="1"/>
</dbReference>
<dbReference type="NCBIfam" id="NF008692">
    <property type="entry name" value="PRK11713.1-5"/>
    <property type="match status" value="1"/>
</dbReference>
<keyword evidence="5 12" id="KW-0963">Cytoplasm</keyword>
<dbReference type="PIRSF" id="PIRSF015601">
    <property type="entry name" value="MTase_slr0722"/>
    <property type="match status" value="1"/>
</dbReference>
<dbReference type="GO" id="GO:0070475">
    <property type="term" value="P:rRNA base methylation"/>
    <property type="evidence" value="ECO:0007669"/>
    <property type="project" value="TreeGrafter"/>
</dbReference>
<dbReference type="STRING" id="937334.SAMN05444406_1043"/>
<dbReference type="PANTHER" id="PTHR30027:SF3">
    <property type="entry name" value="16S RRNA (URACIL(1498)-N(3))-METHYLTRANSFERASE"/>
    <property type="match status" value="1"/>
</dbReference>
<evidence type="ECO:0000313" key="15">
    <source>
        <dbReference type="EMBL" id="SFP79231.1"/>
    </source>
</evidence>
<dbReference type="RefSeq" id="WP_092281952.1">
    <property type="nucleotide sequence ID" value="NZ_FOXR01000004.1"/>
</dbReference>
<dbReference type="InterPro" id="IPR015947">
    <property type="entry name" value="PUA-like_sf"/>
</dbReference>
<evidence type="ECO:0000256" key="10">
    <source>
        <dbReference type="ARBA" id="ARBA00025699"/>
    </source>
</evidence>
<comment type="similarity">
    <text evidence="2 12">Belongs to the RNA methyltransferase RsmE family.</text>
</comment>
<feature type="domain" description="Ribosomal RNA small subunit methyltransferase E methyltransferase" evidence="13">
    <location>
        <begin position="75"/>
        <end position="240"/>
    </location>
</feature>
<evidence type="ECO:0000256" key="8">
    <source>
        <dbReference type="ARBA" id="ARBA00022679"/>
    </source>
</evidence>
<organism evidence="15 16">
    <name type="scientific">Caldicoprobacter faecalis</name>
    <dbReference type="NCBI Taxonomy" id="937334"/>
    <lineage>
        <taxon>Bacteria</taxon>
        <taxon>Bacillati</taxon>
        <taxon>Bacillota</taxon>
        <taxon>Clostridia</taxon>
        <taxon>Caldicoprobacterales</taxon>
        <taxon>Caldicoprobacteraceae</taxon>
        <taxon>Caldicoprobacter</taxon>
    </lineage>
</organism>
<proteinExistence type="inferred from homology"/>
<dbReference type="InterPro" id="IPR046886">
    <property type="entry name" value="RsmE_MTase_dom"/>
</dbReference>
<dbReference type="EMBL" id="FOXR01000004">
    <property type="protein sequence ID" value="SFP79231.1"/>
    <property type="molecule type" value="Genomic_DNA"/>
</dbReference>
<keyword evidence="9 12" id="KW-0949">S-adenosyl-L-methionine</keyword>
<accession>A0A1I5T8T9</accession>
<evidence type="ECO:0000256" key="12">
    <source>
        <dbReference type="PIRNR" id="PIRNR015601"/>
    </source>
</evidence>
<dbReference type="Proteomes" id="UP000198577">
    <property type="component" value="Unassembled WGS sequence"/>
</dbReference>
<name>A0A1I5T8T9_9FIRM</name>
<evidence type="ECO:0000256" key="7">
    <source>
        <dbReference type="ARBA" id="ARBA00022603"/>
    </source>
</evidence>
<dbReference type="GO" id="GO:0070042">
    <property type="term" value="F:rRNA (uridine-N3-)-methyltransferase activity"/>
    <property type="evidence" value="ECO:0007669"/>
    <property type="project" value="TreeGrafter"/>
</dbReference>
<dbReference type="AlphaFoldDB" id="A0A1I5T8T9"/>
<evidence type="ECO:0000256" key="5">
    <source>
        <dbReference type="ARBA" id="ARBA00022490"/>
    </source>
</evidence>
<keyword evidence="16" id="KW-1185">Reference proteome</keyword>
<evidence type="ECO:0000256" key="11">
    <source>
        <dbReference type="ARBA" id="ARBA00047944"/>
    </source>
</evidence>
<evidence type="ECO:0000256" key="2">
    <source>
        <dbReference type="ARBA" id="ARBA00005528"/>
    </source>
</evidence>